<gene>
    <name evidence="15" type="ORF">GCM10025770_12810</name>
</gene>
<proteinExistence type="inferred from homology"/>
<comment type="subcellular location">
    <subcellularLocation>
        <location evidence="1 12">Cell outer membrane</location>
    </subcellularLocation>
</comment>
<keyword evidence="7" id="KW-0472">Membrane</keyword>
<keyword evidence="9" id="KW-0178">Competence</keyword>
<dbReference type="InterPro" id="IPR013355">
    <property type="entry name" value="Pilus_4_PilQ"/>
</dbReference>
<dbReference type="SMART" id="SM00965">
    <property type="entry name" value="STN"/>
    <property type="match status" value="1"/>
</dbReference>
<dbReference type="PANTHER" id="PTHR30604:SF1">
    <property type="entry name" value="DNA UTILIZATION PROTEIN HOFQ"/>
    <property type="match status" value="1"/>
</dbReference>
<dbReference type="Pfam" id="PF11741">
    <property type="entry name" value="AMIN"/>
    <property type="match status" value="2"/>
</dbReference>
<sequence length="714" mass="77691">MKRQGKLGILMTCLTLCMSFVPAYAQQSAPAAEVPAGKNAIESVQASQNAGNLIVKVTLKEPLTSQVGSFSVSSPARVAIDFPGTVNATGQTSWQINDGDLRSINVAQVADRTRLVINLLRPLTYVTSASGKEILITLSQLGAKTQEPVTTARFAEQPGGAESHKVRDINFRRGRDGEGRVIVDLSDANTGIDIRQQGNDLIVDFLKTALPDNLRRRLDVTDFATPINTVSTSTQGNTVRMVITPKGLWEHNAYQTDNQFVIEVKSVKEDPSKLVQGSRTQKYAGEKLSLNFQNIDVRSVLQVIADFTNFNIITSDAVSGTLTLRLKDIPWDQALEIILQAKGLDMRKNGSVIWIAPRDELAAREKLELDSKVQIADLEPLRTETFQVNYHSAKSIFDGILKDKEKTILSKRGVVVMDERSNKLIISDVPARLDDVRRMLTEIDVPVKQVLIEAQIVEASDSFARNLGARLGFLGLLGNTYSGRPKVTVGAGIEGTGYQAGLTEDKAKWNTSNAQNVNLAAPNINGRSPGVLSTILYNAAGSRFISLELSALEADGRGKVVSRPRVMTSDQNEAIIEQGIELPYLTASSSGATTISYRKAVLSLKVRPHVTPDGRISMTIDVNKDSVNSQVSLSYGLAIDTKHVSTQVLVDNGGTVVLGGIYQQTTTNNTTKIPLLGDVPVLGYLFRENEKADTKTELMIFVTPRIMADNMASR</sequence>
<evidence type="ECO:0000256" key="11">
    <source>
        <dbReference type="ARBA" id="ARBA00025897"/>
    </source>
</evidence>
<keyword evidence="5 13" id="KW-0732">Signal</keyword>
<dbReference type="InterPro" id="IPR005644">
    <property type="entry name" value="NolW-like"/>
</dbReference>
<evidence type="ECO:0000256" key="4">
    <source>
        <dbReference type="ARBA" id="ARBA00022448"/>
    </source>
</evidence>
<evidence type="ECO:0000256" key="6">
    <source>
        <dbReference type="ARBA" id="ARBA00022927"/>
    </source>
</evidence>
<accession>A0ABP9QI29</accession>
<organism evidence="15 16">
    <name type="scientific">Viridibacterium curvum</name>
    <dbReference type="NCBI Taxonomy" id="1101404"/>
    <lineage>
        <taxon>Bacteria</taxon>
        <taxon>Pseudomonadati</taxon>
        <taxon>Pseudomonadota</taxon>
        <taxon>Betaproteobacteria</taxon>
        <taxon>Rhodocyclales</taxon>
        <taxon>Rhodocyclaceae</taxon>
        <taxon>Viridibacterium</taxon>
    </lineage>
</organism>
<dbReference type="Gene3D" id="2.60.40.3500">
    <property type="match status" value="1"/>
</dbReference>
<dbReference type="RefSeq" id="WP_345532050.1">
    <property type="nucleotide sequence ID" value="NZ_BAABLD010000007.1"/>
</dbReference>
<dbReference type="Gene3D" id="2.60.40.3470">
    <property type="match status" value="1"/>
</dbReference>
<evidence type="ECO:0000256" key="2">
    <source>
        <dbReference type="ARBA" id="ARBA00006304"/>
    </source>
</evidence>
<feature type="domain" description="Secretin/TonB short N-terminal" evidence="14">
    <location>
        <begin position="310"/>
        <end position="358"/>
    </location>
</feature>
<keyword evidence="4 12" id="KW-0813">Transport</keyword>
<comment type="caution">
    <text evidence="15">The sequence shown here is derived from an EMBL/GenBank/DDBJ whole genome shotgun (WGS) entry which is preliminary data.</text>
</comment>
<evidence type="ECO:0000256" key="1">
    <source>
        <dbReference type="ARBA" id="ARBA00004442"/>
    </source>
</evidence>
<feature type="chain" id="PRO_5045589875" description="Type IV pilus biogenesis and competence protein PilQ" evidence="13">
    <location>
        <begin position="26"/>
        <end position="714"/>
    </location>
</feature>
<dbReference type="PROSITE" id="PS00875">
    <property type="entry name" value="T2SP_D"/>
    <property type="match status" value="1"/>
</dbReference>
<evidence type="ECO:0000256" key="7">
    <source>
        <dbReference type="ARBA" id="ARBA00023136"/>
    </source>
</evidence>
<evidence type="ECO:0000256" key="9">
    <source>
        <dbReference type="ARBA" id="ARBA00023287"/>
    </source>
</evidence>
<dbReference type="PANTHER" id="PTHR30604">
    <property type="entry name" value="PROTEIN TRANSPORT PROTEIN HOFQ"/>
    <property type="match status" value="1"/>
</dbReference>
<dbReference type="Gene3D" id="3.30.1370.120">
    <property type="match status" value="1"/>
</dbReference>
<comment type="subunit">
    <text evidence="11">Homododecamer. Tetramer of trimer.</text>
</comment>
<keyword evidence="6" id="KW-0653">Protein transport</keyword>
<dbReference type="InterPro" id="IPR038591">
    <property type="entry name" value="NolW-like_sf"/>
</dbReference>
<dbReference type="Pfam" id="PF00263">
    <property type="entry name" value="Secretin"/>
    <property type="match status" value="1"/>
</dbReference>
<evidence type="ECO:0000256" key="5">
    <source>
        <dbReference type="ARBA" id="ARBA00022729"/>
    </source>
</evidence>
<protein>
    <recommendedName>
        <fullName evidence="3">Type IV pilus biogenesis and competence protein PilQ</fullName>
    </recommendedName>
</protein>
<evidence type="ECO:0000259" key="14">
    <source>
        <dbReference type="SMART" id="SM00965"/>
    </source>
</evidence>
<dbReference type="EMBL" id="BAABLD010000007">
    <property type="protein sequence ID" value="GAA5162313.1"/>
    <property type="molecule type" value="Genomic_DNA"/>
</dbReference>
<evidence type="ECO:0000313" key="16">
    <source>
        <dbReference type="Proteomes" id="UP001500547"/>
    </source>
</evidence>
<dbReference type="Proteomes" id="UP001500547">
    <property type="component" value="Unassembled WGS sequence"/>
</dbReference>
<evidence type="ECO:0000256" key="13">
    <source>
        <dbReference type="SAM" id="SignalP"/>
    </source>
</evidence>
<dbReference type="InterPro" id="IPR004845">
    <property type="entry name" value="T2SS_GspD_CS"/>
</dbReference>
<name>A0ABP9QI29_9RHOO</name>
<comment type="function">
    <text evidence="10">Required for type IV pilus biogenesis and competence. Could function as a pore for exit of the pilus but also as a channel for entry of heme and antimicrobial agents and uptake of transforming DNA.</text>
</comment>
<dbReference type="InterPro" id="IPR021731">
    <property type="entry name" value="AMIN_dom"/>
</dbReference>
<dbReference type="PRINTS" id="PR00811">
    <property type="entry name" value="BCTERIALGSPD"/>
</dbReference>
<comment type="similarity">
    <text evidence="2">Belongs to the bacterial secretin family. PilQ subfamily.</text>
</comment>
<dbReference type="Gene3D" id="3.30.1370.130">
    <property type="match status" value="1"/>
</dbReference>
<dbReference type="Pfam" id="PF03958">
    <property type="entry name" value="Secretin_N"/>
    <property type="match status" value="1"/>
</dbReference>
<dbReference type="InterPro" id="IPR001775">
    <property type="entry name" value="GspD/PilQ"/>
</dbReference>
<evidence type="ECO:0000256" key="3">
    <source>
        <dbReference type="ARBA" id="ARBA00014124"/>
    </source>
</evidence>
<evidence type="ECO:0000256" key="10">
    <source>
        <dbReference type="ARBA" id="ARBA00024678"/>
    </source>
</evidence>
<dbReference type="InterPro" id="IPR011662">
    <property type="entry name" value="Secretin/TonB_short_N"/>
</dbReference>
<evidence type="ECO:0000313" key="15">
    <source>
        <dbReference type="EMBL" id="GAA5162313.1"/>
    </source>
</evidence>
<keyword evidence="8" id="KW-0998">Cell outer membrane</keyword>
<dbReference type="InterPro" id="IPR051808">
    <property type="entry name" value="Type_IV_pilus_biogenesis"/>
</dbReference>
<evidence type="ECO:0000256" key="8">
    <source>
        <dbReference type="ARBA" id="ARBA00023237"/>
    </source>
</evidence>
<feature type="signal peptide" evidence="13">
    <location>
        <begin position="1"/>
        <end position="25"/>
    </location>
</feature>
<evidence type="ECO:0000256" key="12">
    <source>
        <dbReference type="RuleBase" id="RU004004"/>
    </source>
</evidence>
<dbReference type="NCBIfam" id="TIGR02515">
    <property type="entry name" value="IV_pilus_PilQ"/>
    <property type="match status" value="1"/>
</dbReference>
<dbReference type="Pfam" id="PF07660">
    <property type="entry name" value="STN"/>
    <property type="match status" value="1"/>
</dbReference>
<dbReference type="InterPro" id="IPR004846">
    <property type="entry name" value="T2SS/T3SS_dom"/>
</dbReference>
<reference evidence="16" key="1">
    <citation type="journal article" date="2019" name="Int. J. Syst. Evol. Microbiol.">
        <title>The Global Catalogue of Microorganisms (GCM) 10K type strain sequencing project: providing services to taxonomists for standard genome sequencing and annotation.</title>
        <authorList>
            <consortium name="The Broad Institute Genomics Platform"/>
            <consortium name="The Broad Institute Genome Sequencing Center for Infectious Disease"/>
            <person name="Wu L."/>
            <person name="Ma J."/>
        </authorList>
    </citation>
    <scope>NUCLEOTIDE SEQUENCE [LARGE SCALE GENOMIC DNA]</scope>
    <source>
        <strain evidence="16">JCM 18715</strain>
    </source>
</reference>
<keyword evidence="16" id="KW-1185">Reference proteome</keyword>